<dbReference type="InterPro" id="IPR016098">
    <property type="entry name" value="CAP/MinC_C"/>
</dbReference>
<proteinExistence type="inferred from homology"/>
<dbReference type="GO" id="GO:0007015">
    <property type="term" value="P:actin filament organization"/>
    <property type="evidence" value="ECO:0007669"/>
    <property type="project" value="TreeGrafter"/>
</dbReference>
<feature type="region of interest" description="Disordered" evidence="6">
    <location>
        <begin position="446"/>
        <end position="485"/>
    </location>
</feature>
<dbReference type="GO" id="GO:0008179">
    <property type="term" value="F:adenylate cyclase binding"/>
    <property type="evidence" value="ECO:0007669"/>
    <property type="project" value="TreeGrafter"/>
</dbReference>
<evidence type="ECO:0000256" key="4">
    <source>
        <dbReference type="ARBA" id="ARBA00023136"/>
    </source>
</evidence>
<accession>A0A315W2G0</accession>
<keyword evidence="3" id="KW-1003">Cell membrane</keyword>
<dbReference type="InterPro" id="IPR001837">
    <property type="entry name" value="Adenylate_cyclase-assoc_CAP"/>
</dbReference>
<keyword evidence="9" id="KW-1185">Reference proteome</keyword>
<evidence type="ECO:0000256" key="1">
    <source>
        <dbReference type="ARBA" id="ARBA00004202"/>
    </source>
</evidence>
<feature type="region of interest" description="Disordered" evidence="6">
    <location>
        <begin position="251"/>
        <end position="279"/>
    </location>
</feature>
<dbReference type="GO" id="GO:0003779">
    <property type="term" value="F:actin binding"/>
    <property type="evidence" value="ECO:0007669"/>
    <property type="project" value="InterPro"/>
</dbReference>
<dbReference type="GO" id="GO:0005737">
    <property type="term" value="C:cytoplasm"/>
    <property type="evidence" value="ECO:0007669"/>
    <property type="project" value="TreeGrafter"/>
</dbReference>
<dbReference type="Pfam" id="PF08603">
    <property type="entry name" value="CAP_C"/>
    <property type="match status" value="1"/>
</dbReference>
<reference evidence="8 9" key="1">
    <citation type="journal article" date="2018" name="G3 (Bethesda)">
        <title>A High-Quality Reference Genome for the Invasive Mosquitofish Gambusia affinis Using a Chicago Library.</title>
        <authorList>
            <person name="Hoffberg S.L."/>
            <person name="Troendle N.J."/>
            <person name="Glenn T.C."/>
            <person name="Mahmud O."/>
            <person name="Louha S."/>
            <person name="Chalopin D."/>
            <person name="Bennetzen J.L."/>
            <person name="Mauricio R."/>
        </authorList>
    </citation>
    <scope>NUCLEOTIDE SEQUENCE [LARGE SCALE GENOMIC DNA]</scope>
    <source>
        <strain evidence="8">NE01/NJP1002.9</strain>
        <tissue evidence="8">Muscle</tissue>
    </source>
</reference>
<dbReference type="SUPFAM" id="SSF69340">
    <property type="entry name" value="C-terminal domain of adenylylcyclase associated protein"/>
    <property type="match status" value="1"/>
</dbReference>
<dbReference type="EMBL" id="NHOQ01000459">
    <property type="protein sequence ID" value="PWA30144.1"/>
    <property type="molecule type" value="Genomic_DNA"/>
</dbReference>
<evidence type="ECO:0000256" key="3">
    <source>
        <dbReference type="ARBA" id="ARBA00022475"/>
    </source>
</evidence>
<dbReference type="InterPro" id="IPR017901">
    <property type="entry name" value="C-CAP_CF_C-like"/>
</dbReference>
<evidence type="ECO:0000259" key="7">
    <source>
        <dbReference type="PROSITE" id="PS51329"/>
    </source>
</evidence>
<dbReference type="FunFam" id="1.25.40.330:FF:000001">
    <property type="entry name" value="Adenylyl cyclase-associated protein"/>
    <property type="match status" value="1"/>
</dbReference>
<dbReference type="Gene3D" id="2.160.20.70">
    <property type="match status" value="1"/>
</dbReference>
<dbReference type="Proteomes" id="UP000250572">
    <property type="component" value="Unassembled WGS sequence"/>
</dbReference>
<protein>
    <recommendedName>
        <fullName evidence="5">Adenylyl cyclase-associated protein</fullName>
    </recommendedName>
</protein>
<dbReference type="SUPFAM" id="SSF101278">
    <property type="entry name" value="N-terminal domain of adenylylcyclase associated protein, CAP"/>
    <property type="match status" value="1"/>
</dbReference>
<dbReference type="AlphaFoldDB" id="A0A315W2G0"/>
<evidence type="ECO:0000256" key="6">
    <source>
        <dbReference type="SAM" id="MobiDB-lite"/>
    </source>
</evidence>
<name>A0A315W2G0_GAMAF</name>
<comment type="caution">
    <text evidence="8">The sequence shown here is derived from an EMBL/GenBank/DDBJ whole genome shotgun (WGS) entry which is preliminary data.</text>
</comment>
<dbReference type="GO" id="GO:0000902">
    <property type="term" value="P:cell morphogenesis"/>
    <property type="evidence" value="ECO:0007669"/>
    <property type="project" value="TreeGrafter"/>
</dbReference>
<feature type="compositionally biased region" description="Low complexity" evidence="6">
    <location>
        <begin position="446"/>
        <end position="459"/>
    </location>
</feature>
<dbReference type="Pfam" id="PF01213">
    <property type="entry name" value="CAP_N-CM"/>
    <property type="match status" value="1"/>
</dbReference>
<dbReference type="GO" id="GO:0005886">
    <property type="term" value="C:plasma membrane"/>
    <property type="evidence" value="ECO:0007669"/>
    <property type="project" value="UniProtKB-SubCell"/>
</dbReference>
<dbReference type="SMART" id="SM00673">
    <property type="entry name" value="CARP"/>
    <property type="match status" value="2"/>
</dbReference>
<dbReference type="InterPro" id="IPR013992">
    <property type="entry name" value="Adenylate_cyclase-assoc_CAP_N"/>
</dbReference>
<comment type="subcellular location">
    <subcellularLocation>
        <location evidence="1">Cell membrane</location>
        <topology evidence="1">Peripheral membrane protein</topology>
    </subcellularLocation>
</comment>
<dbReference type="Pfam" id="PF21938">
    <property type="entry name" value="CAP_N"/>
    <property type="match status" value="1"/>
</dbReference>
<gene>
    <name evidence="8" type="ORF">CCH79_00020144</name>
</gene>
<dbReference type="PANTHER" id="PTHR10652">
    <property type="entry name" value="ADENYLYL CYCLASE-ASSOCIATED PROTEIN"/>
    <property type="match status" value="1"/>
</dbReference>
<keyword evidence="4" id="KW-0472">Membrane</keyword>
<dbReference type="InterPro" id="IPR018106">
    <property type="entry name" value="CAP_CS_N"/>
</dbReference>
<evidence type="ECO:0000256" key="5">
    <source>
        <dbReference type="RuleBase" id="RU000647"/>
    </source>
</evidence>
<dbReference type="FunFam" id="2.160.20.70:FF:000001">
    <property type="entry name" value="Adenylyl cyclase-associated protein"/>
    <property type="match status" value="1"/>
</dbReference>
<dbReference type="Gene3D" id="1.25.40.330">
    <property type="entry name" value="Adenylate cyclase-associated CAP, N-terminal domain"/>
    <property type="match status" value="1"/>
</dbReference>
<feature type="domain" description="C-CAP/cofactor C-like" evidence="7">
    <location>
        <begin position="281"/>
        <end position="422"/>
    </location>
</feature>
<evidence type="ECO:0000256" key="2">
    <source>
        <dbReference type="ARBA" id="ARBA00007659"/>
    </source>
</evidence>
<dbReference type="InterPro" id="IPR013912">
    <property type="entry name" value="Adenylate_cyclase-assoc_CAP_C"/>
</dbReference>
<feature type="compositionally biased region" description="Low complexity" evidence="6">
    <location>
        <begin position="269"/>
        <end position="279"/>
    </location>
</feature>
<organism evidence="8 9">
    <name type="scientific">Gambusia affinis</name>
    <name type="common">Western mosquitofish</name>
    <name type="synonym">Heterandria affinis</name>
    <dbReference type="NCBI Taxonomy" id="33528"/>
    <lineage>
        <taxon>Eukaryota</taxon>
        <taxon>Metazoa</taxon>
        <taxon>Chordata</taxon>
        <taxon>Craniata</taxon>
        <taxon>Vertebrata</taxon>
        <taxon>Euteleostomi</taxon>
        <taxon>Actinopterygii</taxon>
        <taxon>Neopterygii</taxon>
        <taxon>Teleostei</taxon>
        <taxon>Neoteleostei</taxon>
        <taxon>Acanthomorphata</taxon>
        <taxon>Ovalentaria</taxon>
        <taxon>Atherinomorphae</taxon>
        <taxon>Cyprinodontiformes</taxon>
        <taxon>Poeciliidae</taxon>
        <taxon>Poeciliinae</taxon>
        <taxon>Gambusia</taxon>
    </lineage>
</organism>
<dbReference type="InterPro" id="IPR006599">
    <property type="entry name" value="CARP_motif"/>
</dbReference>
<evidence type="ECO:0000313" key="9">
    <source>
        <dbReference type="Proteomes" id="UP000250572"/>
    </source>
</evidence>
<comment type="similarity">
    <text evidence="2 5">Belongs to the CAP family.</text>
</comment>
<dbReference type="STRING" id="33528.ENSGAFP00000025551"/>
<dbReference type="InterPro" id="IPR036222">
    <property type="entry name" value="CAP_N_sf"/>
</dbReference>
<dbReference type="PROSITE" id="PS01088">
    <property type="entry name" value="CAP_1"/>
    <property type="match status" value="1"/>
</dbReference>
<dbReference type="InterPro" id="IPR036223">
    <property type="entry name" value="CAP_C_sf"/>
</dbReference>
<sequence>MAAELASLVQRLEAAVGRLEVVSGPPGGASGSAGGAVAAFVEAYDDIIRGPVAQYVALSQQIGGDVQKHADMMKQAFSSQRQLLATASSSQKPSDSVLTALLQPVSKAIQQVQAFREQNRTSPLFNHLSAVSESVPALGWVAMAPKPGPYVKEMQDAAMFYTNRVLKDYKEKDKMHVDWVKAYVSIWTDLQNYIKQHHTTGLSWSKTVSNRNRNQNRFHPFMCRRHPSCLAVLRVRSPLPLWLRPTHKNPALRGPGAPVRTGPKPFSSATPRPAAPTRTLPPVLELEGKKWKVENQEGAQGLVISDTELKQVVYAFKCNQSTLQVKGKINSITIGKSSEPDSCKKMGLVFDDVVGIVEVINCRDVKVQVMGKVPTISINKTDGCHVYLSKDSVSCEVISAKSSEMNILVPDKDGEFVSNLQPVPVQHSILKTGVRRITSEQRSFLFRSSSRPSGMAGSSLPQQRRLLAKRSPASSPPDRLTPPTS</sequence>
<dbReference type="InterPro" id="IPR053950">
    <property type="entry name" value="CAP_N"/>
</dbReference>
<dbReference type="GO" id="GO:0019933">
    <property type="term" value="P:cAMP-mediated signaling"/>
    <property type="evidence" value="ECO:0007669"/>
    <property type="project" value="TreeGrafter"/>
</dbReference>
<dbReference type="PANTHER" id="PTHR10652:SF25">
    <property type="entry name" value="ADENYLYL CYCLASE-ASSOCIATED PROTEIN"/>
    <property type="match status" value="1"/>
</dbReference>
<dbReference type="PROSITE" id="PS51329">
    <property type="entry name" value="C_CAP_COFACTOR_C"/>
    <property type="match status" value="1"/>
</dbReference>
<evidence type="ECO:0000313" key="8">
    <source>
        <dbReference type="EMBL" id="PWA30144.1"/>
    </source>
</evidence>